<dbReference type="Gene3D" id="1.10.10.10">
    <property type="entry name" value="Winged helix-like DNA-binding domain superfamily/Winged helix DNA-binding domain"/>
    <property type="match status" value="1"/>
</dbReference>
<proteinExistence type="predicted"/>
<dbReference type="RefSeq" id="WP_224606313.1">
    <property type="nucleotide sequence ID" value="NZ_JAIQXV010000004.1"/>
</dbReference>
<comment type="caution">
    <text evidence="2">The sequence shown here is derived from an EMBL/GenBank/DDBJ whole genome shotgun (WGS) entry which is preliminary data.</text>
</comment>
<sequence length="500" mass="55867">MSKLGAYADFPLPEEWAEVLEGIRPASPPSPGRALPSLGHLVDACLDLIDDERNRHLIWGRFGPGLTLQAAGDEFGITRERVRQVVNKVSRTFVRNPQLKLVLDSVFMGLGRDGCVLVDVSGACSGHRPDATPAHLWTFVVNLWEEVQKRKMTSLPVGPDVFLFVPEALPDERRIVRLLAERASFMEEAQLARWLDVPPGALAAMACGWPRVVRVCSGLYGLGTWTLPQVMKAVAEQLAEAGFAEWHFSEIGKATAAFDARLSQTPPRNFAAALSRPDVRELRYFEHAGRDGCWRLGALGDGHANNLEAIRAVLAAAQMPLHWREIQRRLSRQVYDGTVMALLSRETEFISLGRGVFALEGCRDDVSHQPIEAFMQELFVQGGQDWLPADVVLTLAQQRGLDAAEVLSLGRFSLQFRYWKWGTAEALFVTVEEANRRLFRRWFAQRDRRAMPPQAVLLAGLRQAFIAQEREVLKETALLAQEHGAALPQEAADWTHWAMN</sequence>
<dbReference type="Pfam" id="PF04545">
    <property type="entry name" value="Sigma70_r4"/>
    <property type="match status" value="1"/>
</dbReference>
<evidence type="ECO:0000259" key="1">
    <source>
        <dbReference type="Pfam" id="PF04545"/>
    </source>
</evidence>
<evidence type="ECO:0000313" key="2">
    <source>
        <dbReference type="EMBL" id="MFC6660416.1"/>
    </source>
</evidence>
<dbReference type="Proteomes" id="UP001596317">
    <property type="component" value="Unassembled WGS sequence"/>
</dbReference>
<keyword evidence="3" id="KW-1185">Reference proteome</keyword>
<dbReference type="InterPro" id="IPR036388">
    <property type="entry name" value="WH-like_DNA-bd_sf"/>
</dbReference>
<dbReference type="EMBL" id="JBHSWB010000001">
    <property type="protein sequence ID" value="MFC6660416.1"/>
    <property type="molecule type" value="Genomic_DNA"/>
</dbReference>
<gene>
    <name evidence="2" type="ORF">ACFP90_08615</name>
</gene>
<dbReference type="SUPFAM" id="SSF88659">
    <property type="entry name" value="Sigma3 and sigma4 domains of RNA polymerase sigma factors"/>
    <property type="match status" value="1"/>
</dbReference>
<name>A0ABW1ZI11_9DEIO</name>
<organism evidence="2 3">
    <name type="scientific">Deinococcus multiflagellatus</name>
    <dbReference type="NCBI Taxonomy" id="1656887"/>
    <lineage>
        <taxon>Bacteria</taxon>
        <taxon>Thermotogati</taxon>
        <taxon>Deinococcota</taxon>
        <taxon>Deinococci</taxon>
        <taxon>Deinococcales</taxon>
        <taxon>Deinococcaceae</taxon>
        <taxon>Deinococcus</taxon>
    </lineage>
</organism>
<dbReference type="InterPro" id="IPR007630">
    <property type="entry name" value="RNA_pol_sigma70_r4"/>
</dbReference>
<protein>
    <submittedName>
        <fullName evidence="2">Sigma factor-like helix-turn-helix DNA-binding protein</fullName>
    </submittedName>
</protein>
<dbReference type="InterPro" id="IPR013324">
    <property type="entry name" value="RNA_pol_sigma_r3/r4-like"/>
</dbReference>
<accession>A0ABW1ZI11</accession>
<feature type="domain" description="RNA polymerase sigma-70 region 4" evidence="1">
    <location>
        <begin position="51"/>
        <end position="87"/>
    </location>
</feature>
<evidence type="ECO:0000313" key="3">
    <source>
        <dbReference type="Proteomes" id="UP001596317"/>
    </source>
</evidence>
<reference evidence="3" key="1">
    <citation type="journal article" date="2019" name="Int. J. Syst. Evol. Microbiol.">
        <title>The Global Catalogue of Microorganisms (GCM) 10K type strain sequencing project: providing services to taxonomists for standard genome sequencing and annotation.</title>
        <authorList>
            <consortium name="The Broad Institute Genomics Platform"/>
            <consortium name="The Broad Institute Genome Sequencing Center for Infectious Disease"/>
            <person name="Wu L."/>
            <person name="Ma J."/>
        </authorList>
    </citation>
    <scope>NUCLEOTIDE SEQUENCE [LARGE SCALE GENOMIC DNA]</scope>
    <source>
        <strain evidence="3">CCUG 63830</strain>
    </source>
</reference>